<gene>
    <name evidence="3" type="ORF">MGAL_10B043999</name>
</gene>
<evidence type="ECO:0000313" key="3">
    <source>
        <dbReference type="EMBL" id="VDI55705.1"/>
    </source>
</evidence>
<feature type="compositionally biased region" description="Polar residues" evidence="1">
    <location>
        <begin position="273"/>
        <end position="287"/>
    </location>
</feature>
<keyword evidence="2" id="KW-0472">Membrane</keyword>
<dbReference type="OrthoDB" id="6205718at2759"/>
<dbReference type="AlphaFoldDB" id="A0A8B6FV01"/>
<organism evidence="3 4">
    <name type="scientific">Mytilus galloprovincialis</name>
    <name type="common">Mediterranean mussel</name>
    <dbReference type="NCBI Taxonomy" id="29158"/>
    <lineage>
        <taxon>Eukaryota</taxon>
        <taxon>Metazoa</taxon>
        <taxon>Spiralia</taxon>
        <taxon>Lophotrochozoa</taxon>
        <taxon>Mollusca</taxon>
        <taxon>Bivalvia</taxon>
        <taxon>Autobranchia</taxon>
        <taxon>Pteriomorphia</taxon>
        <taxon>Mytilida</taxon>
        <taxon>Mytiloidea</taxon>
        <taxon>Mytilidae</taxon>
        <taxon>Mytilinae</taxon>
        <taxon>Mytilus</taxon>
    </lineage>
</organism>
<keyword evidence="2" id="KW-1133">Transmembrane helix</keyword>
<evidence type="ECO:0000256" key="1">
    <source>
        <dbReference type="SAM" id="MobiDB-lite"/>
    </source>
</evidence>
<comment type="caution">
    <text evidence="3">The sequence shown here is derived from an EMBL/GenBank/DDBJ whole genome shotgun (WGS) entry which is preliminary data.</text>
</comment>
<protein>
    <submittedName>
        <fullName evidence="3">Uncharacterized protein</fullName>
    </submittedName>
</protein>
<sequence>MNKPVIFGKTAEMYCKVEHTEIPLNESSNSWNGGPNNTLLSKDGFSTNKKKYEEKMGQGEFTYILQIHNFSELDVDCIYSCTFGVDSASKKFDLNEEDYQYVPTEMMHVSSEVRNNNFKVDIRCNRVWPTPICDVSFQGIHYANKTSTSKTLNGKLYSVFITLRQRLSTHSCSSKMIISCQIGTEHIVFPSKMLDRCTVTDDNQAKTGSYARVIALLIAIIGIGLIPFVVYIVVAQKRKNSIPVQIIYTEIRRTENGCNGNSDSENPDDPVGCNSNSDQLSSNVNQT</sequence>
<keyword evidence="2" id="KW-0812">Transmembrane</keyword>
<proteinExistence type="predicted"/>
<name>A0A8B6FV01_MYTGA</name>
<evidence type="ECO:0000256" key="2">
    <source>
        <dbReference type="SAM" id="Phobius"/>
    </source>
</evidence>
<feature type="region of interest" description="Disordered" evidence="1">
    <location>
        <begin position="257"/>
        <end position="287"/>
    </location>
</feature>
<dbReference type="EMBL" id="UYJE01007526">
    <property type="protein sequence ID" value="VDI55705.1"/>
    <property type="molecule type" value="Genomic_DNA"/>
</dbReference>
<feature type="transmembrane region" description="Helical" evidence="2">
    <location>
        <begin position="213"/>
        <end position="234"/>
    </location>
</feature>
<keyword evidence="4" id="KW-1185">Reference proteome</keyword>
<reference evidence="3" key="1">
    <citation type="submission" date="2018-11" db="EMBL/GenBank/DDBJ databases">
        <authorList>
            <person name="Alioto T."/>
            <person name="Alioto T."/>
        </authorList>
    </citation>
    <scope>NUCLEOTIDE SEQUENCE</scope>
</reference>
<accession>A0A8B6FV01</accession>
<evidence type="ECO:0000313" key="4">
    <source>
        <dbReference type="Proteomes" id="UP000596742"/>
    </source>
</evidence>
<dbReference type="Proteomes" id="UP000596742">
    <property type="component" value="Unassembled WGS sequence"/>
</dbReference>